<dbReference type="CDD" id="cd01483">
    <property type="entry name" value="E1_enzyme_family"/>
    <property type="match status" value="1"/>
</dbReference>
<organism evidence="3 4">
    <name type="scientific">Tahibacter amnicola</name>
    <dbReference type="NCBI Taxonomy" id="2976241"/>
    <lineage>
        <taxon>Bacteria</taxon>
        <taxon>Pseudomonadati</taxon>
        <taxon>Pseudomonadota</taxon>
        <taxon>Gammaproteobacteria</taxon>
        <taxon>Lysobacterales</taxon>
        <taxon>Rhodanobacteraceae</taxon>
        <taxon>Tahibacter</taxon>
    </lineage>
</organism>
<sequence>MSQKLVDRSPDLKRLRDEGYDVRVVGTHLVVANIPYVTSARTIQRGALVCVLDLQQDRTTTPATHTVYFVGEVPCDKDGKPLDKIIHDSTRQLLAEGLEIQHMFSSKPNGSYPDFYLKMATYAKMLVHQAQAIDPSVTARIFPPIPTDGEDDTPFHYFDTASSRAGIEALSSKLRLDRIAIVGLGGTGGYVLDLVAKTHVREIYLFDDDDFCQHNAFRCPGALGIDDLKPMKKVEYYSALYGKLRKGIRPRTYRIDEQNVSELSSMNFVFLCLDSGEVKEVIMAELERAGVPFIDVGMGIERSDDALTGILRVTTSTPEKRDHVRDNGRVSFAPAVGENFYSRNIQVADLNALNATLAVIKWKKLFGFYHDLKREHHSTYVLETNKLSSEDRS</sequence>
<feature type="domain" description="THIF-type NAD/FAD binding fold" evidence="1">
    <location>
        <begin position="170"/>
        <end position="298"/>
    </location>
</feature>
<dbReference type="InterPro" id="IPR046741">
    <property type="entry name" value="DUF6791"/>
</dbReference>
<dbReference type="Pfam" id="PF00899">
    <property type="entry name" value="ThiF"/>
    <property type="match status" value="1"/>
</dbReference>
<name>A0ABY6B8X4_9GAMM</name>
<evidence type="ECO:0000313" key="3">
    <source>
        <dbReference type="EMBL" id="UXI66129.1"/>
    </source>
</evidence>
<dbReference type="InterPro" id="IPR035985">
    <property type="entry name" value="Ubiquitin-activating_enz"/>
</dbReference>
<keyword evidence="3" id="KW-0808">Transferase</keyword>
<dbReference type="GO" id="GO:0016779">
    <property type="term" value="F:nucleotidyltransferase activity"/>
    <property type="evidence" value="ECO:0007669"/>
    <property type="project" value="UniProtKB-KW"/>
</dbReference>
<dbReference type="InterPro" id="IPR000594">
    <property type="entry name" value="ThiF_NAD_FAD-bd"/>
</dbReference>
<dbReference type="Pfam" id="PF20590">
    <property type="entry name" value="DUF6791"/>
    <property type="match status" value="1"/>
</dbReference>
<proteinExistence type="predicted"/>
<evidence type="ECO:0000259" key="2">
    <source>
        <dbReference type="Pfam" id="PF20590"/>
    </source>
</evidence>
<dbReference type="EMBL" id="CP104694">
    <property type="protein sequence ID" value="UXI66129.1"/>
    <property type="molecule type" value="Genomic_DNA"/>
</dbReference>
<gene>
    <name evidence="3" type="ORF">N4264_15380</name>
</gene>
<keyword evidence="4" id="KW-1185">Reference proteome</keyword>
<feature type="domain" description="DUF6791" evidence="2">
    <location>
        <begin position="10"/>
        <end position="160"/>
    </location>
</feature>
<dbReference type="NCBIfam" id="NF004804">
    <property type="entry name" value="PRK06153.1-3"/>
    <property type="match status" value="1"/>
</dbReference>
<dbReference type="NCBIfam" id="NF004805">
    <property type="entry name" value="PRK06153.1-4"/>
    <property type="match status" value="1"/>
</dbReference>
<keyword evidence="3" id="KW-0548">Nucleotidyltransferase</keyword>
<evidence type="ECO:0000313" key="4">
    <source>
        <dbReference type="Proteomes" id="UP001064632"/>
    </source>
</evidence>
<accession>A0ABY6B8X4</accession>
<dbReference type="Proteomes" id="UP001064632">
    <property type="component" value="Chromosome"/>
</dbReference>
<dbReference type="Gene3D" id="3.40.50.720">
    <property type="entry name" value="NAD(P)-binding Rossmann-like Domain"/>
    <property type="match status" value="1"/>
</dbReference>
<protein>
    <submittedName>
        <fullName evidence="3">ThiF family adenylyltransferase</fullName>
    </submittedName>
</protein>
<dbReference type="RefSeq" id="WP_261693114.1">
    <property type="nucleotide sequence ID" value="NZ_CP104694.1"/>
</dbReference>
<reference evidence="3" key="1">
    <citation type="submission" date="2022-09" db="EMBL/GenBank/DDBJ databases">
        <title>Tahibacter sp. nov., isolated from a fresh water.</title>
        <authorList>
            <person name="Baek J.H."/>
            <person name="Lee J.K."/>
            <person name="Kim J.M."/>
            <person name="Jeon C.O."/>
        </authorList>
    </citation>
    <scope>NUCLEOTIDE SEQUENCE</scope>
    <source>
        <strain evidence="3">W38</strain>
    </source>
</reference>
<dbReference type="SUPFAM" id="SSF69572">
    <property type="entry name" value="Activating enzymes of the ubiquitin-like proteins"/>
    <property type="match status" value="1"/>
</dbReference>
<evidence type="ECO:0000259" key="1">
    <source>
        <dbReference type="Pfam" id="PF00899"/>
    </source>
</evidence>